<proteinExistence type="inferred from homology"/>
<feature type="compositionally biased region" description="Polar residues" evidence="6">
    <location>
        <begin position="411"/>
        <end position="421"/>
    </location>
</feature>
<dbReference type="GO" id="GO:0016020">
    <property type="term" value="C:membrane"/>
    <property type="evidence" value="ECO:0007669"/>
    <property type="project" value="UniProtKB-SubCell"/>
</dbReference>
<name>A0A9N8EP65_9STRA</name>
<dbReference type="GO" id="GO:0022857">
    <property type="term" value="F:transmembrane transporter activity"/>
    <property type="evidence" value="ECO:0007669"/>
    <property type="project" value="InterPro"/>
</dbReference>
<feature type="region of interest" description="Disordered" evidence="6">
    <location>
        <begin position="394"/>
        <end position="421"/>
    </location>
</feature>
<evidence type="ECO:0000313" key="9">
    <source>
        <dbReference type="Proteomes" id="UP001153069"/>
    </source>
</evidence>
<dbReference type="Pfam" id="PF00860">
    <property type="entry name" value="Xan_ur_permease"/>
    <property type="match status" value="1"/>
</dbReference>
<feature type="transmembrane region" description="Helical" evidence="7">
    <location>
        <begin position="275"/>
        <end position="296"/>
    </location>
</feature>
<protein>
    <submittedName>
        <fullName evidence="8">Nucleobase-ascorbate transporter (Partial)</fullName>
    </submittedName>
</protein>
<feature type="transmembrane region" description="Helical" evidence="7">
    <location>
        <begin position="234"/>
        <end position="255"/>
    </location>
</feature>
<evidence type="ECO:0000256" key="5">
    <source>
        <dbReference type="ARBA" id="ARBA00023136"/>
    </source>
</evidence>
<accession>A0A9N8EP65</accession>
<evidence type="ECO:0000256" key="2">
    <source>
        <dbReference type="ARBA" id="ARBA00008821"/>
    </source>
</evidence>
<dbReference type="InterPro" id="IPR006043">
    <property type="entry name" value="NCS2"/>
</dbReference>
<dbReference type="EMBL" id="CAICTM010001322">
    <property type="protein sequence ID" value="CAB9522619.1"/>
    <property type="molecule type" value="Genomic_DNA"/>
</dbReference>
<gene>
    <name evidence="8" type="ORF">SEMRO_1324_G262740.1</name>
</gene>
<evidence type="ECO:0000256" key="1">
    <source>
        <dbReference type="ARBA" id="ARBA00004141"/>
    </source>
</evidence>
<keyword evidence="9" id="KW-1185">Reference proteome</keyword>
<feature type="transmembrane region" description="Helical" evidence="7">
    <location>
        <begin position="163"/>
        <end position="182"/>
    </location>
</feature>
<dbReference type="Proteomes" id="UP001153069">
    <property type="component" value="Unassembled WGS sequence"/>
</dbReference>
<evidence type="ECO:0000256" key="3">
    <source>
        <dbReference type="ARBA" id="ARBA00022692"/>
    </source>
</evidence>
<feature type="transmembrane region" description="Helical" evidence="7">
    <location>
        <begin position="69"/>
        <end position="91"/>
    </location>
</feature>
<organism evidence="8 9">
    <name type="scientific">Seminavis robusta</name>
    <dbReference type="NCBI Taxonomy" id="568900"/>
    <lineage>
        <taxon>Eukaryota</taxon>
        <taxon>Sar</taxon>
        <taxon>Stramenopiles</taxon>
        <taxon>Ochrophyta</taxon>
        <taxon>Bacillariophyta</taxon>
        <taxon>Bacillariophyceae</taxon>
        <taxon>Bacillariophycidae</taxon>
        <taxon>Naviculales</taxon>
        <taxon>Naviculaceae</taxon>
        <taxon>Seminavis</taxon>
    </lineage>
</organism>
<evidence type="ECO:0000313" key="8">
    <source>
        <dbReference type="EMBL" id="CAB9522619.1"/>
    </source>
</evidence>
<reference evidence="8" key="1">
    <citation type="submission" date="2020-06" db="EMBL/GenBank/DDBJ databases">
        <authorList>
            <consortium name="Plant Systems Biology data submission"/>
        </authorList>
    </citation>
    <scope>NUCLEOTIDE SEQUENCE</scope>
    <source>
        <strain evidence="8">D6</strain>
    </source>
</reference>
<keyword evidence="3 7" id="KW-0812">Transmembrane</keyword>
<keyword evidence="4 7" id="KW-1133">Transmembrane helix</keyword>
<comment type="caution">
    <text evidence="8">The sequence shown here is derived from an EMBL/GenBank/DDBJ whole genome shotgun (WGS) entry which is preliminary data.</text>
</comment>
<feature type="transmembrane region" description="Helical" evidence="7">
    <location>
        <begin position="39"/>
        <end position="57"/>
    </location>
</feature>
<evidence type="ECO:0000256" key="7">
    <source>
        <dbReference type="SAM" id="Phobius"/>
    </source>
</evidence>
<comment type="subcellular location">
    <subcellularLocation>
        <location evidence="1">Membrane</location>
        <topology evidence="1">Multi-pass membrane protein</topology>
    </subcellularLocation>
</comment>
<feature type="transmembrane region" description="Helical" evidence="7">
    <location>
        <begin position="12"/>
        <end position="33"/>
    </location>
</feature>
<keyword evidence="5 7" id="KW-0472">Membrane</keyword>
<evidence type="ECO:0000256" key="6">
    <source>
        <dbReference type="SAM" id="MobiDB-lite"/>
    </source>
</evidence>
<evidence type="ECO:0000256" key="4">
    <source>
        <dbReference type="ARBA" id="ARBA00022989"/>
    </source>
</evidence>
<dbReference type="AlphaFoldDB" id="A0A9N8EP65"/>
<sequence>TAIGYTGIIVPMLRYISPVTIAPVVAAIGLGLYNVGFNNVSNCFAIGLLQIGLTILFSQYLKNIKIGGYAIFALFPIVLAISLTWSFGAILTAADVWEEGHLCRTDGARDLLKSTPWIRIPYPGQWGAPRFESYAIVPMLGSMAAGMIESIDCQAHPPPTAGIVSRGLAGEGIGIVLAGLFGTGNGTTSYSENIGAMNLTRVGSRAVIQCGAVVMILVGVISKVSGLLASMPSALVGGIYCCVFGLIVAVGLSTLQAGGYFSTQEENPFGDSNGAQIALAIFSSPMIIALLSAFILDNTVPSKSREERGLHVWDAVRNTDTVNDPEYIKVYSLPLGLSRIFRNCVYLEYPSIGRIPPPPEGGYRSGRGDIGELCCWFLPGCRGAEDNEDEAINDVTVDKGEDPEVCDATGENGNEMSETTA</sequence>
<dbReference type="PANTHER" id="PTHR11119">
    <property type="entry name" value="XANTHINE-URACIL / VITAMIN C PERMEASE FAMILY MEMBER"/>
    <property type="match status" value="1"/>
</dbReference>
<feature type="non-terminal residue" evidence="8">
    <location>
        <position position="1"/>
    </location>
</feature>
<feature type="transmembrane region" description="Helical" evidence="7">
    <location>
        <begin position="202"/>
        <end position="222"/>
    </location>
</feature>
<dbReference type="OrthoDB" id="1641903at2759"/>
<comment type="similarity">
    <text evidence="2">Belongs to the nucleobase:cation symporter-2 (NCS2) (TC 2.A.40) family.</text>
</comment>